<feature type="transmembrane region" description="Helical" evidence="1">
    <location>
        <begin position="12"/>
        <end position="32"/>
    </location>
</feature>
<organism evidence="2 3">
    <name type="scientific">Aquibaculum arenosum</name>
    <dbReference type="NCBI Taxonomy" id="3032591"/>
    <lineage>
        <taxon>Bacteria</taxon>
        <taxon>Pseudomonadati</taxon>
        <taxon>Pseudomonadota</taxon>
        <taxon>Alphaproteobacteria</taxon>
        <taxon>Rhodospirillales</taxon>
        <taxon>Rhodovibrionaceae</taxon>
        <taxon>Aquibaculum</taxon>
    </lineage>
</organism>
<keyword evidence="1" id="KW-0812">Transmembrane</keyword>
<dbReference type="Proteomes" id="UP001215503">
    <property type="component" value="Unassembled WGS sequence"/>
</dbReference>
<dbReference type="RefSeq" id="WP_275819140.1">
    <property type="nucleotide sequence ID" value="NZ_JARHUD010000001.1"/>
</dbReference>
<dbReference type="EMBL" id="JARHUD010000001">
    <property type="protein sequence ID" value="MDF2094549.1"/>
    <property type="molecule type" value="Genomic_DNA"/>
</dbReference>
<accession>A0ABT5YHY4</accession>
<evidence type="ECO:0000313" key="2">
    <source>
        <dbReference type="EMBL" id="MDF2094549.1"/>
    </source>
</evidence>
<keyword evidence="1" id="KW-0472">Membrane</keyword>
<gene>
    <name evidence="2" type="ORF">P2G67_01005</name>
</gene>
<sequence length="110" mass="11970">MKLLRAALATTRGKVILVVLVATAVFQTWLYLAAPGKIAPGVPDDRRRVDVLVTLSFPPERFHIGKLQEHGRVSGTNENSVQVRGVNRADLTSLARPFWVVEVAPLDTGG</sequence>
<proteinExistence type="predicted"/>
<keyword evidence="3" id="KW-1185">Reference proteome</keyword>
<reference evidence="2 3" key="1">
    <citation type="submission" date="2023-03" db="EMBL/GenBank/DDBJ databases">
        <title>Fodinicurvata sp. CAU 1616 isolated from sea sendiment.</title>
        <authorList>
            <person name="Kim W."/>
        </authorList>
    </citation>
    <scope>NUCLEOTIDE SEQUENCE [LARGE SCALE GENOMIC DNA]</scope>
    <source>
        <strain evidence="2 3">CAU 1616</strain>
    </source>
</reference>
<keyword evidence="1" id="KW-1133">Transmembrane helix</keyword>
<evidence type="ECO:0000313" key="3">
    <source>
        <dbReference type="Proteomes" id="UP001215503"/>
    </source>
</evidence>
<evidence type="ECO:0000256" key="1">
    <source>
        <dbReference type="SAM" id="Phobius"/>
    </source>
</evidence>
<name>A0ABT5YHY4_9PROT</name>
<protein>
    <submittedName>
        <fullName evidence="2">Uncharacterized protein</fullName>
    </submittedName>
</protein>
<comment type="caution">
    <text evidence="2">The sequence shown here is derived from an EMBL/GenBank/DDBJ whole genome shotgun (WGS) entry which is preliminary data.</text>
</comment>